<evidence type="ECO:0000313" key="2">
    <source>
        <dbReference type="EMBL" id="KIT17993.1"/>
    </source>
</evidence>
<dbReference type="OrthoDB" id="7838347at2"/>
<name>A0A0D1DDB8_9RHOB</name>
<gene>
    <name evidence="2" type="ORF">jaqu_02200</name>
</gene>
<proteinExistence type="predicted"/>
<dbReference type="Pfam" id="PF20078">
    <property type="entry name" value="DUF6473"/>
    <property type="match status" value="1"/>
</dbReference>
<keyword evidence="3" id="KW-1185">Reference proteome</keyword>
<comment type="caution">
    <text evidence="2">The sequence shown here is derived from an EMBL/GenBank/DDBJ whole genome shotgun (WGS) entry which is preliminary data.</text>
</comment>
<dbReference type="PATRIC" id="fig|935700.4.peg.242"/>
<dbReference type="STRING" id="935700.jaqu_02200"/>
<dbReference type="AlphaFoldDB" id="A0A0D1DDB8"/>
<evidence type="ECO:0000313" key="3">
    <source>
        <dbReference type="Proteomes" id="UP000032232"/>
    </source>
</evidence>
<evidence type="ECO:0000259" key="1">
    <source>
        <dbReference type="Pfam" id="PF20078"/>
    </source>
</evidence>
<organism evidence="2 3">
    <name type="scientific">Jannaschia aquimarina</name>
    <dbReference type="NCBI Taxonomy" id="935700"/>
    <lineage>
        <taxon>Bacteria</taxon>
        <taxon>Pseudomonadati</taxon>
        <taxon>Pseudomonadota</taxon>
        <taxon>Alphaproteobacteria</taxon>
        <taxon>Rhodobacterales</taxon>
        <taxon>Roseobacteraceae</taxon>
        <taxon>Jannaschia</taxon>
    </lineage>
</organism>
<feature type="domain" description="DUF6473" evidence="1">
    <location>
        <begin position="1"/>
        <end position="267"/>
    </location>
</feature>
<dbReference type="RefSeq" id="WP_043917085.1">
    <property type="nucleotide sequence ID" value="NZ_FZPF01000003.1"/>
</dbReference>
<sequence>MTFHLIRHDLDYMPWEYHGSQQVFRGPSVDHRRPFVAVLGGSEMVGRHVRQPVPDLLAGALGVQVANVALHNAGPDAYLRDPALMDLVARADLVVLQVMGAANLSNRYYVVHPRRNDRFVRPTHDLRRLYPQVDFTDFAFTRHLLQVLRTRSPKGFQYVARELRRNWIARMTELVEAIGRPVFLVTVANRRGLSGEAEPLLIDEEMVDNLSPLVEGHEQCEVTSFLDENRLEEMIFSDEEIAAAQNLLPPLAHEEVAKRLVVRLRPLVARYVRQDVGGDLPIARNG</sequence>
<dbReference type="Proteomes" id="UP000032232">
    <property type="component" value="Unassembled WGS sequence"/>
</dbReference>
<reference evidence="2 3" key="1">
    <citation type="submission" date="2015-02" db="EMBL/GenBank/DDBJ databases">
        <title>Genome Sequence of Jannaschia aquimarina DSM28248, a member of the Roseobacter clade.</title>
        <authorList>
            <person name="Voget S."/>
            <person name="Daniel R."/>
        </authorList>
    </citation>
    <scope>NUCLEOTIDE SEQUENCE [LARGE SCALE GENOMIC DNA]</scope>
    <source>
        <strain evidence="2 3">GSW-M26</strain>
    </source>
</reference>
<protein>
    <recommendedName>
        <fullName evidence="1">DUF6473 domain-containing protein</fullName>
    </recommendedName>
</protein>
<dbReference type="InterPro" id="IPR045524">
    <property type="entry name" value="DUF6473"/>
</dbReference>
<dbReference type="EMBL" id="JYFE01000006">
    <property type="protein sequence ID" value="KIT17993.1"/>
    <property type="molecule type" value="Genomic_DNA"/>
</dbReference>
<accession>A0A0D1DDB8</accession>